<dbReference type="OrthoDB" id="92766at2759"/>
<feature type="domain" description="Acyltransferase 3" evidence="2">
    <location>
        <begin position="17"/>
        <end position="358"/>
    </location>
</feature>
<dbReference type="GO" id="GO:0000271">
    <property type="term" value="P:polysaccharide biosynthetic process"/>
    <property type="evidence" value="ECO:0007669"/>
    <property type="project" value="TreeGrafter"/>
</dbReference>
<protein>
    <submittedName>
        <fullName evidence="5">Acyl_transf_3 domain-containing protein</fullName>
    </submittedName>
</protein>
<proteinExistence type="predicted"/>
<accession>A0A7I5E801</accession>
<dbReference type="InterPro" id="IPR002656">
    <property type="entry name" value="Acyl_transf_3_dom"/>
</dbReference>
<feature type="transmembrane region" description="Helical" evidence="1">
    <location>
        <begin position="174"/>
        <end position="200"/>
    </location>
</feature>
<sequence length="674" mass="77398">MGPPTLTEWRRHPKRVDLQGIRGIAILYVLLMHLRPQTFRLGFIGVDMFFVLSGFLMTKILREKEFTTCSVWNFYVRRFRRIVPLYLLIVVATYIYGYFYLIYPDRKQLLEDLRWVCTFSSNMQPLFQKLGYWDQLSEYRFFVHTWSLGVELQYYLLVPLLIGSTMNCGKRSRLVIFILLMITSMMFQLLTIPAVSYGFLFSRVWQFMCGSIVYEFSEPRSRLENGKSYKPLSSQNDESQEIEQNDSAYNMESTSNVAFATMFFFSLTALVIISPAQVTDHLARISSTFIAAIIIYLDTGAFCITNKPVVYCGDISYVLYLVHWPVIVATRYYCDTQQLSYLAVMLAVSLSLFISIAAHHSVESFFISNGVLPAFICVIGCYIYLCGTARAYAIEPSLNSGLSNSSKEYAIAVNILESKKVYYQQPCKADSDTPLYTNYNEEPPLRCVAEGNGTANILLIGNSIAYRAYTLIHDILAGRYRTFRLYSRSSCPPLSNWCPSFTKATRKVVQHEKPDILINIHHSLHKPIVAPIENFKTDPVFNQFQSNVDFFSNYSKHIVIDMPYYKFPNMIIGAVLAKRMEQGLPPGDDLVVTWEQYMNQTRYHRQRISSIVCNKCIIHDVAKDLFHDGVFYTYDPKTLLARLGDGSHLTPTGLELLRSSYTEILELLLTVLPN</sequence>
<organism evidence="4 5">
    <name type="scientific">Haemonchus contortus</name>
    <name type="common">Barber pole worm</name>
    <dbReference type="NCBI Taxonomy" id="6289"/>
    <lineage>
        <taxon>Eukaryota</taxon>
        <taxon>Metazoa</taxon>
        <taxon>Ecdysozoa</taxon>
        <taxon>Nematoda</taxon>
        <taxon>Chromadorea</taxon>
        <taxon>Rhabditida</taxon>
        <taxon>Rhabditina</taxon>
        <taxon>Rhabditomorpha</taxon>
        <taxon>Strongyloidea</taxon>
        <taxon>Trichostrongylidae</taxon>
        <taxon>Haemonchus</taxon>
    </lineage>
</organism>
<dbReference type="InterPro" id="IPR050879">
    <property type="entry name" value="Acyltransferase_3"/>
</dbReference>
<feature type="transmembrane region" description="Helical" evidence="1">
    <location>
        <begin position="315"/>
        <end position="334"/>
    </location>
</feature>
<keyword evidence="1" id="KW-0472">Membrane</keyword>
<evidence type="ECO:0000313" key="4">
    <source>
        <dbReference type="Proteomes" id="UP000025227"/>
    </source>
</evidence>
<evidence type="ECO:0000256" key="1">
    <source>
        <dbReference type="SAM" id="Phobius"/>
    </source>
</evidence>
<keyword evidence="1" id="KW-1133">Transmembrane helix</keyword>
<dbReference type="GO" id="GO:0016747">
    <property type="term" value="F:acyltransferase activity, transferring groups other than amino-acyl groups"/>
    <property type="evidence" value="ECO:0007669"/>
    <property type="project" value="InterPro"/>
</dbReference>
<reference evidence="5" key="1">
    <citation type="submission" date="2020-12" db="UniProtKB">
        <authorList>
            <consortium name="WormBaseParasite"/>
        </authorList>
    </citation>
    <scope>IDENTIFICATION</scope>
    <source>
        <strain evidence="5">MHco3</strain>
    </source>
</reference>
<dbReference type="Pfam" id="PF01757">
    <property type="entry name" value="Acyl_transf_3"/>
    <property type="match status" value="1"/>
</dbReference>
<feature type="transmembrane region" description="Helical" evidence="1">
    <location>
        <begin position="82"/>
        <end position="103"/>
    </location>
</feature>
<keyword evidence="4" id="KW-1185">Reference proteome</keyword>
<feature type="transmembrane region" description="Helical" evidence="1">
    <location>
        <begin position="41"/>
        <end position="61"/>
    </location>
</feature>
<feature type="transmembrane region" description="Helical" evidence="1">
    <location>
        <begin position="365"/>
        <end position="385"/>
    </location>
</feature>
<dbReference type="WBParaSite" id="HCON_00057910-00001">
    <property type="protein sequence ID" value="HCON_00057910-00001"/>
    <property type="gene ID" value="HCON_00057910"/>
</dbReference>
<dbReference type="PANTHER" id="PTHR23028">
    <property type="entry name" value="ACETYLTRANSFERASE"/>
    <property type="match status" value="1"/>
</dbReference>
<name>A0A7I5E801_HAECO</name>
<dbReference type="AlphaFoldDB" id="A0A7I5E801"/>
<dbReference type="GO" id="GO:0016020">
    <property type="term" value="C:membrane"/>
    <property type="evidence" value="ECO:0007669"/>
    <property type="project" value="TreeGrafter"/>
</dbReference>
<dbReference type="Proteomes" id="UP000025227">
    <property type="component" value="Unplaced"/>
</dbReference>
<feature type="transmembrane region" description="Helical" evidence="1">
    <location>
        <begin position="288"/>
        <end position="309"/>
    </location>
</feature>
<feature type="transmembrane region" description="Helical" evidence="1">
    <location>
        <begin position="257"/>
        <end position="276"/>
    </location>
</feature>
<dbReference type="InterPro" id="IPR043968">
    <property type="entry name" value="SGNH"/>
</dbReference>
<feature type="domain" description="SGNH" evidence="3">
    <location>
        <begin position="445"/>
        <end position="660"/>
    </location>
</feature>
<evidence type="ECO:0000259" key="3">
    <source>
        <dbReference type="Pfam" id="PF19040"/>
    </source>
</evidence>
<dbReference type="OMA" id="ELSYCFL"/>
<feature type="transmembrane region" description="Helical" evidence="1">
    <location>
        <begin position="141"/>
        <end position="162"/>
    </location>
</feature>
<keyword evidence="1" id="KW-0812">Transmembrane</keyword>
<evidence type="ECO:0000259" key="2">
    <source>
        <dbReference type="Pfam" id="PF01757"/>
    </source>
</evidence>
<dbReference type="PANTHER" id="PTHR23028:SF53">
    <property type="entry name" value="ACYL_TRANSF_3 DOMAIN-CONTAINING PROTEIN"/>
    <property type="match status" value="1"/>
</dbReference>
<evidence type="ECO:0000313" key="5">
    <source>
        <dbReference type="WBParaSite" id="HCON_00057910-00001"/>
    </source>
</evidence>
<dbReference type="Pfam" id="PF19040">
    <property type="entry name" value="SGNH"/>
    <property type="match status" value="1"/>
</dbReference>
<feature type="transmembrane region" description="Helical" evidence="1">
    <location>
        <begin position="341"/>
        <end position="359"/>
    </location>
</feature>